<dbReference type="Proteomes" id="UP000199071">
    <property type="component" value="Unassembled WGS sequence"/>
</dbReference>
<accession>A0A1G6D9N8</accession>
<evidence type="ECO:0000256" key="1">
    <source>
        <dbReference type="SAM" id="MobiDB-lite"/>
    </source>
</evidence>
<feature type="region of interest" description="Disordered" evidence="1">
    <location>
        <begin position="1"/>
        <end position="30"/>
    </location>
</feature>
<dbReference type="AlphaFoldDB" id="A0A1G6D9N8"/>
<name>A0A1G6D9N8_9HYPH</name>
<sequence>MTDTTRTAPNHAKTPAGTHRAAATGGDRGRILRPAPFAEAAWPVWRGVTFPK</sequence>
<gene>
    <name evidence="2" type="ORF">SAMN02982931_03201</name>
</gene>
<keyword evidence="3" id="KW-1185">Reference proteome</keyword>
<organism evidence="2 3">
    <name type="scientific">Bauldia litoralis</name>
    <dbReference type="NCBI Taxonomy" id="665467"/>
    <lineage>
        <taxon>Bacteria</taxon>
        <taxon>Pseudomonadati</taxon>
        <taxon>Pseudomonadota</taxon>
        <taxon>Alphaproteobacteria</taxon>
        <taxon>Hyphomicrobiales</taxon>
        <taxon>Kaistiaceae</taxon>
        <taxon>Bauldia</taxon>
    </lineage>
</organism>
<dbReference type="EMBL" id="FMXQ01000006">
    <property type="protein sequence ID" value="SDB41866.1"/>
    <property type="molecule type" value="Genomic_DNA"/>
</dbReference>
<evidence type="ECO:0000313" key="3">
    <source>
        <dbReference type="Proteomes" id="UP000199071"/>
    </source>
</evidence>
<evidence type="ECO:0000313" key="2">
    <source>
        <dbReference type="EMBL" id="SDB41866.1"/>
    </source>
</evidence>
<dbReference type="RefSeq" id="WP_175478477.1">
    <property type="nucleotide sequence ID" value="NZ_FMXQ01000006.1"/>
</dbReference>
<reference evidence="2 3" key="1">
    <citation type="submission" date="2016-10" db="EMBL/GenBank/DDBJ databases">
        <authorList>
            <person name="de Groot N.N."/>
        </authorList>
    </citation>
    <scope>NUCLEOTIDE SEQUENCE [LARGE SCALE GENOMIC DNA]</scope>
    <source>
        <strain evidence="2 3">ATCC 35022</strain>
    </source>
</reference>
<protein>
    <submittedName>
        <fullName evidence="2">Uncharacterized protein</fullName>
    </submittedName>
</protein>
<proteinExistence type="predicted"/>